<proteinExistence type="predicted"/>
<organism evidence="1 2">
    <name type="scientific">Brevibacillus brevis</name>
    <name type="common">Bacillus brevis</name>
    <dbReference type="NCBI Taxonomy" id="1393"/>
    <lineage>
        <taxon>Bacteria</taxon>
        <taxon>Bacillati</taxon>
        <taxon>Bacillota</taxon>
        <taxon>Bacilli</taxon>
        <taxon>Bacillales</taxon>
        <taxon>Paenibacillaceae</taxon>
        <taxon>Brevibacillus</taxon>
    </lineage>
</organism>
<protein>
    <submittedName>
        <fullName evidence="1">Uncharacterized protein</fullName>
    </submittedName>
</protein>
<dbReference type="Proteomes" id="UP001256827">
    <property type="component" value="Chromosome"/>
</dbReference>
<reference evidence="1 2" key="1">
    <citation type="submission" date="2023-09" db="EMBL/GenBank/DDBJ databases">
        <title>Complete Genome and Methylome dissection of Bacillus brevis NEB573 original source of BbsI restriction endonuclease.</title>
        <authorList>
            <person name="Fomenkov A."/>
            <person name="Roberts R.D."/>
        </authorList>
    </citation>
    <scope>NUCLEOTIDE SEQUENCE [LARGE SCALE GENOMIC DNA]</scope>
    <source>
        <strain evidence="1 2">NEB573</strain>
    </source>
</reference>
<accession>A0ABY9T003</accession>
<gene>
    <name evidence="1" type="ORF">RGB73_19245</name>
</gene>
<evidence type="ECO:0000313" key="1">
    <source>
        <dbReference type="EMBL" id="WNC12854.1"/>
    </source>
</evidence>
<dbReference type="RefSeq" id="WP_310764371.1">
    <property type="nucleotide sequence ID" value="NZ_CP134050.1"/>
</dbReference>
<keyword evidence="2" id="KW-1185">Reference proteome</keyword>
<evidence type="ECO:0000313" key="2">
    <source>
        <dbReference type="Proteomes" id="UP001256827"/>
    </source>
</evidence>
<sequence length="163" mass="18303">MRPMYGVEMQVPTGKLPGFYAQVIHKIGDHVNVFDRDKLLFIVEGEEERDKLEAVLTKSHMLGEVFPLLLLPPQAQVVSLDDTGFISESGNHYLYADRVALFALALGEGNDRDRWAAEEQLKEHAVGFIPGDVQDTSVWIVDHSLAELVEGIARAYRLSVNWL</sequence>
<dbReference type="EMBL" id="CP134050">
    <property type="protein sequence ID" value="WNC12854.1"/>
    <property type="molecule type" value="Genomic_DNA"/>
</dbReference>
<name>A0ABY9T003_BREBE</name>